<feature type="domain" description="Solute-binding protein family 3/N-terminal" evidence="10">
    <location>
        <begin position="41"/>
        <end position="266"/>
    </location>
</feature>
<dbReference type="SUPFAM" id="SSF53850">
    <property type="entry name" value="Periplasmic binding protein-like II"/>
    <property type="match status" value="1"/>
</dbReference>
<dbReference type="SUPFAM" id="SSF53955">
    <property type="entry name" value="Lysozyme-like"/>
    <property type="match status" value="1"/>
</dbReference>
<keyword evidence="12" id="KW-1185">Reference proteome</keyword>
<dbReference type="PROSITE" id="PS00922">
    <property type="entry name" value="TRANSGLYCOSYLASE"/>
    <property type="match status" value="1"/>
</dbReference>
<dbReference type="NCBIfam" id="NF008112">
    <property type="entry name" value="PRK10859.1"/>
    <property type="match status" value="1"/>
</dbReference>
<evidence type="ECO:0000256" key="5">
    <source>
        <dbReference type="ARBA" id="ARBA00023237"/>
    </source>
</evidence>
<proteinExistence type="inferred from homology"/>
<comment type="caution">
    <text evidence="8">Lacks conserved residue(s) required for the propagation of feature annotation.</text>
</comment>
<evidence type="ECO:0000313" key="12">
    <source>
        <dbReference type="Proteomes" id="UP001481413"/>
    </source>
</evidence>
<comment type="subcellular location">
    <subcellularLocation>
        <location evidence="8">Cell outer membrane</location>
        <topology evidence="8">Peripheral membrane protein</topology>
    </subcellularLocation>
    <text evidence="8">Attached to the inner leaflet of the outer membrane.</text>
</comment>
<evidence type="ECO:0000259" key="10">
    <source>
        <dbReference type="SMART" id="SM00062"/>
    </source>
</evidence>
<comment type="domain">
    <text evidence="8">The N-terminal domain does not have lytic activity and probably modulates enzymatic activity. The C-terminal domain is the catalytic active domain.</text>
</comment>
<dbReference type="CDD" id="cd13403">
    <property type="entry name" value="MLTF-like"/>
    <property type="match status" value="1"/>
</dbReference>
<keyword evidence="5 8" id="KW-0998">Cell outer membrane</keyword>
<gene>
    <name evidence="8 11" type="primary">mltF</name>
    <name evidence="11" type="ORF">NBRC116585_20090</name>
</gene>
<dbReference type="Pfam" id="PF00497">
    <property type="entry name" value="SBP_bac_3"/>
    <property type="match status" value="1"/>
</dbReference>
<evidence type="ECO:0000256" key="4">
    <source>
        <dbReference type="ARBA" id="ARBA00023136"/>
    </source>
</evidence>
<dbReference type="InterPro" id="IPR023703">
    <property type="entry name" value="MltF"/>
</dbReference>
<evidence type="ECO:0000256" key="7">
    <source>
        <dbReference type="ARBA" id="ARBA00023316"/>
    </source>
</evidence>
<organism evidence="11 12">
    <name type="scientific">Thalassolituus maritimus</name>
    <dbReference type="NCBI Taxonomy" id="484498"/>
    <lineage>
        <taxon>Bacteria</taxon>
        <taxon>Pseudomonadati</taxon>
        <taxon>Pseudomonadota</taxon>
        <taxon>Gammaproteobacteria</taxon>
        <taxon>Oceanospirillales</taxon>
        <taxon>Oceanospirillaceae</taxon>
        <taxon>Thalassolituus</taxon>
    </lineage>
</organism>
<dbReference type="Pfam" id="PF01464">
    <property type="entry name" value="SLT"/>
    <property type="match status" value="1"/>
</dbReference>
<dbReference type="InterPro" id="IPR000189">
    <property type="entry name" value="Transglyc_AS"/>
</dbReference>
<comment type="catalytic activity">
    <reaction evidence="8">
        <text>Exolytic cleavage of the (1-&gt;4)-beta-glycosidic linkage between N-acetylmuramic acid (MurNAc) and N-acetylglucosamine (GlcNAc) residues in peptidoglycan, from either the reducing or the non-reducing ends of the peptidoglycan chains, with concomitant formation of a 1,6-anhydrobond in the MurNAc residue.</text>
        <dbReference type="EC" id="4.2.2.n1"/>
    </reaction>
</comment>
<comment type="function">
    <text evidence="8">Murein-degrading enzyme that degrades murein glycan strands and insoluble, high-molecular weight murein sacculi, with the concomitant formation of a 1,6-anhydromuramoyl product. Lytic transglycosylases (LTs) play an integral role in the metabolism of the peptidoglycan (PG) sacculus. Their lytic action creates space within the PG sacculus to allow for its expansion as well as for the insertion of various structures such as secretion systems and flagella.</text>
</comment>
<evidence type="ECO:0000256" key="2">
    <source>
        <dbReference type="ARBA" id="ARBA00010333"/>
    </source>
</evidence>
<comment type="similarity">
    <text evidence="1">Belongs to the transglycosylase Slt family.</text>
</comment>
<dbReference type="Proteomes" id="UP001481413">
    <property type="component" value="Unassembled WGS sequence"/>
</dbReference>
<comment type="similarity">
    <text evidence="2">Belongs to the bacterial solute-binding protein 3 family.</text>
</comment>
<dbReference type="PANTHER" id="PTHR35936:SF32">
    <property type="entry name" value="MEMBRANE-BOUND LYTIC MUREIN TRANSGLYCOSYLASE F"/>
    <property type="match status" value="1"/>
</dbReference>
<dbReference type="CDD" id="cd01009">
    <property type="entry name" value="PBP2_YfhD_N"/>
    <property type="match status" value="1"/>
</dbReference>
<feature type="region of interest" description="Disordered" evidence="9">
    <location>
        <begin position="501"/>
        <end position="525"/>
    </location>
</feature>
<evidence type="ECO:0000313" key="11">
    <source>
        <dbReference type="EMBL" id="GAA6145891.1"/>
    </source>
</evidence>
<sequence>MTRLLNTIRNTRRILTTLAVVTLLVSSRHPTLLDRIEQDGRLIVVTRNNPTTYYEERQGATGYEYELVKSFADYLGVELELLVVDDLHSAMEALKNGDAHISAAGFTKEQTSGYPVLYGPTYSSISEQIVYRLRTEKPESIEDLTAGRLMVPARSRHARTLRHWQKTELPSLSWRETDELDASDLLQMVSDRELDFTLVNSNEFRLMRSYLPNLEVAFTLGEIQTVAWVLPRLADESLRDRTFDFFYRPETGVLMAELSERFYGHVGQFDYVGAHRFLRHSRSLLPRYEDNFKKAAEKHGFDWRLLAAMGYQESHWNPRARSFTGVRGIMMLTLRTAGELGVTNRLDPAQSIAGGSKYLARLRERLDESVREPDRTWMALAAYNVGFGHLEDARRLAEKLGRNPDLWIDVKDVLPLLTQQRYYRQTRYGYARGQEPVTYVQNIRRYYDVLVWNEEQVILEEESTTQNNDTDVPVTVIPPLSTADSLEGPPALDTLIDLPLNLPEVESSEQESAGADVSESSAELN</sequence>
<keyword evidence="7 8" id="KW-0961">Cell wall biogenesis/degradation</keyword>
<evidence type="ECO:0000256" key="6">
    <source>
        <dbReference type="ARBA" id="ARBA00023239"/>
    </source>
</evidence>
<dbReference type="RefSeq" id="WP_353295005.1">
    <property type="nucleotide sequence ID" value="NZ_BAABWH010000005.1"/>
</dbReference>
<dbReference type="SMART" id="SM00062">
    <property type="entry name" value="PBPb"/>
    <property type="match status" value="1"/>
</dbReference>
<comment type="similarity">
    <text evidence="8">In the N-terminal section; belongs to the bacterial solute-binding protein 3 family.</text>
</comment>
<accession>A0ABQ0A0H1</accession>
<evidence type="ECO:0000256" key="9">
    <source>
        <dbReference type="SAM" id="MobiDB-lite"/>
    </source>
</evidence>
<dbReference type="EC" id="4.2.2.n1" evidence="8"/>
<name>A0ABQ0A0H1_9GAMM</name>
<evidence type="ECO:0000256" key="3">
    <source>
        <dbReference type="ARBA" id="ARBA00022729"/>
    </source>
</evidence>
<protein>
    <recommendedName>
        <fullName evidence="8">Membrane-bound lytic murein transglycosylase F</fullName>
        <ecNumber evidence="8">4.2.2.n1</ecNumber>
    </recommendedName>
    <alternativeName>
        <fullName evidence="8">Murein lyase F</fullName>
    </alternativeName>
</protein>
<reference evidence="11 12" key="1">
    <citation type="submission" date="2024-04" db="EMBL/GenBank/DDBJ databases">
        <title>Draft genome sequence of Thalassolituus maritimus NBRC 116585.</title>
        <authorList>
            <person name="Miyakawa T."/>
            <person name="Kusuya Y."/>
            <person name="Miura T."/>
        </authorList>
    </citation>
    <scope>NUCLEOTIDE SEQUENCE [LARGE SCALE GENOMIC DNA]</scope>
    <source>
        <strain evidence="11 12">5NW40-0001</strain>
    </source>
</reference>
<keyword evidence="6 8" id="KW-0456">Lyase</keyword>
<dbReference type="InterPro" id="IPR001638">
    <property type="entry name" value="Solute-binding_3/MltF_N"/>
</dbReference>
<dbReference type="PANTHER" id="PTHR35936">
    <property type="entry name" value="MEMBRANE-BOUND LYTIC MUREIN TRANSGLYCOSYLASE F"/>
    <property type="match status" value="1"/>
</dbReference>
<dbReference type="EMBL" id="BAABWH010000005">
    <property type="protein sequence ID" value="GAA6145891.1"/>
    <property type="molecule type" value="Genomic_DNA"/>
</dbReference>
<dbReference type="InterPro" id="IPR008258">
    <property type="entry name" value="Transglycosylase_SLT_dom_1"/>
</dbReference>
<keyword evidence="3 8" id="KW-0732">Signal</keyword>
<keyword evidence="4 8" id="KW-0472">Membrane</keyword>
<comment type="similarity">
    <text evidence="8">In the C-terminal section; belongs to the transglycosylase Slt family.</text>
</comment>
<feature type="region of interest" description="LT domain" evidence="8">
    <location>
        <begin position="267"/>
        <end position="525"/>
    </location>
</feature>
<evidence type="ECO:0000256" key="8">
    <source>
        <dbReference type="HAMAP-Rule" id="MF_02016"/>
    </source>
</evidence>
<dbReference type="InterPro" id="IPR023346">
    <property type="entry name" value="Lysozyme-like_dom_sf"/>
</dbReference>
<dbReference type="Gene3D" id="3.40.190.10">
    <property type="entry name" value="Periplasmic binding protein-like II"/>
    <property type="match status" value="2"/>
</dbReference>
<comment type="caution">
    <text evidence="11">The sequence shown here is derived from an EMBL/GenBank/DDBJ whole genome shotgun (WGS) entry which is preliminary data.</text>
</comment>
<dbReference type="HAMAP" id="MF_02016">
    <property type="entry name" value="MltF"/>
    <property type="match status" value="1"/>
</dbReference>
<dbReference type="Gene3D" id="1.10.530.10">
    <property type="match status" value="1"/>
</dbReference>
<evidence type="ECO:0000256" key="1">
    <source>
        <dbReference type="ARBA" id="ARBA00007734"/>
    </source>
</evidence>
<feature type="active site" evidence="8">
    <location>
        <position position="313"/>
    </location>
</feature>